<evidence type="ECO:0000313" key="2">
    <source>
        <dbReference type="Proteomes" id="UP000676506"/>
    </source>
</evidence>
<accession>A0ABX8BAS8</accession>
<gene>
    <name evidence="1" type="ORF">J8C06_07325</name>
</gene>
<proteinExistence type="predicted"/>
<dbReference type="Proteomes" id="UP000676506">
    <property type="component" value="Chromosome 1"/>
</dbReference>
<dbReference type="RefSeq" id="WP_211428065.1">
    <property type="nucleotide sequence ID" value="NZ_CP072648.1"/>
</dbReference>
<reference evidence="1 2" key="1">
    <citation type="submission" date="2021-03" db="EMBL/GenBank/DDBJ databases">
        <title>Genomic and phenotypic characterization of Chloracidobacterium isolates provides evidence for multiple species.</title>
        <authorList>
            <person name="Saini M.K."/>
            <person name="Costas A.M.G."/>
            <person name="Tank M."/>
            <person name="Bryant D.A."/>
        </authorList>
    </citation>
    <scope>NUCLEOTIDE SEQUENCE [LARGE SCALE GENOMIC DNA]</scope>
    <source>
        <strain evidence="1 2">BV2-C</strain>
    </source>
</reference>
<keyword evidence="2" id="KW-1185">Reference proteome</keyword>
<name>A0ABX8BAS8_9BACT</name>
<sequence>MPHANFCPACGEAIPPVPDTWQSHGRAALLGRRCPACGYRLDGPQWKTFGLGLILGLAAGVGNTVWQAVHPPPPLPPLTTSQALMTAGPTEMPAATISRERHRCGAKTKKGTPCQRWVNGTTGYCWQHRTD</sequence>
<evidence type="ECO:0000313" key="1">
    <source>
        <dbReference type="EMBL" id="QUW02175.1"/>
    </source>
</evidence>
<organism evidence="1 2">
    <name type="scientific">Chloracidobacterium validum</name>
    <dbReference type="NCBI Taxonomy" id="2821543"/>
    <lineage>
        <taxon>Bacteria</taxon>
        <taxon>Pseudomonadati</taxon>
        <taxon>Acidobacteriota</taxon>
        <taxon>Terriglobia</taxon>
        <taxon>Terriglobales</taxon>
        <taxon>Acidobacteriaceae</taxon>
        <taxon>Chloracidobacterium</taxon>
    </lineage>
</organism>
<dbReference type="EMBL" id="CP072648">
    <property type="protein sequence ID" value="QUW02175.1"/>
    <property type="molecule type" value="Genomic_DNA"/>
</dbReference>
<protein>
    <submittedName>
        <fullName evidence="1">Uncharacterized protein</fullName>
    </submittedName>
</protein>